<keyword evidence="2" id="KW-1185">Reference proteome</keyword>
<dbReference type="EMBL" id="CP041217">
    <property type="protein sequence ID" value="QDH22198.1"/>
    <property type="molecule type" value="Genomic_DNA"/>
</dbReference>
<dbReference type="AlphaFoldDB" id="A0A4Y6V081"/>
<gene>
    <name evidence="1" type="ORF">FFV09_15925</name>
</gene>
<evidence type="ECO:0000313" key="1">
    <source>
        <dbReference type="EMBL" id="QDH22198.1"/>
    </source>
</evidence>
<organism evidence="1 2">
    <name type="scientific">Saccharibacillus brassicae</name>
    <dbReference type="NCBI Taxonomy" id="2583377"/>
    <lineage>
        <taxon>Bacteria</taxon>
        <taxon>Bacillati</taxon>
        <taxon>Bacillota</taxon>
        <taxon>Bacilli</taxon>
        <taxon>Bacillales</taxon>
        <taxon>Paenibacillaceae</taxon>
        <taxon>Saccharibacillus</taxon>
    </lineage>
</organism>
<sequence length="170" mass="19561">MDNKKMKILSIATIVALLMLLTFTLWLYSSWNKETTNNSVKIYEDWRGNIELAQTSLDQGGVPSFQIYGDIARARGFANSGLYYSNEEVFDRLTSLSSELELEISRLMIENPDLLNEDQEFLNNQLELVLQNLSSSLEEISFSQIEQIRQDLSKNYIEYAKLPSEEVKSD</sequence>
<name>A0A4Y6V081_SACBS</name>
<dbReference type="Proteomes" id="UP000316968">
    <property type="component" value="Chromosome"/>
</dbReference>
<protein>
    <submittedName>
        <fullName evidence="1">Uncharacterized protein</fullName>
    </submittedName>
</protein>
<accession>A0A4Y6V081</accession>
<dbReference type="KEGG" id="saca:FFV09_15925"/>
<reference evidence="1 2" key="1">
    <citation type="submission" date="2019-06" db="EMBL/GenBank/DDBJ databases">
        <title>Saccharibacillus brassicae sp. nov., an endophytic bacterium isolated from Chinese cabbage seeds (Brassica pekinensis).</title>
        <authorList>
            <person name="Jiang L."/>
            <person name="Lee J."/>
            <person name="Kim S.W."/>
        </authorList>
    </citation>
    <scope>NUCLEOTIDE SEQUENCE [LARGE SCALE GENOMIC DNA]</scope>
    <source>
        <strain evidence="2">KCTC 43072 / ATSA2</strain>
    </source>
</reference>
<proteinExistence type="predicted"/>
<evidence type="ECO:0000313" key="2">
    <source>
        <dbReference type="Proteomes" id="UP000316968"/>
    </source>
</evidence>
<dbReference type="RefSeq" id="WP_141448742.1">
    <property type="nucleotide sequence ID" value="NZ_CP041217.1"/>
</dbReference>